<dbReference type="GO" id="GO:0006808">
    <property type="term" value="P:regulation of nitrogen utilization"/>
    <property type="evidence" value="ECO:0007669"/>
    <property type="project" value="InterPro"/>
</dbReference>
<dbReference type="STRING" id="1804984.AYM40_35295"/>
<dbReference type="EMBL" id="CP014579">
    <property type="protein sequence ID" value="ANB77702.1"/>
    <property type="molecule type" value="Genomic_DNA"/>
</dbReference>
<gene>
    <name evidence="1" type="ORF">AYM40_35295</name>
</gene>
<dbReference type="SMART" id="SM00938">
    <property type="entry name" value="P-II"/>
    <property type="match status" value="1"/>
</dbReference>
<keyword evidence="2" id="KW-1185">Reference proteome</keyword>
<dbReference type="PRINTS" id="PR00340">
    <property type="entry name" value="PIIGLNB"/>
</dbReference>
<dbReference type="RefSeq" id="WP_063500914.1">
    <property type="nucleotide sequence ID" value="NZ_CP014579.1"/>
</dbReference>
<dbReference type="PROSITE" id="PS51343">
    <property type="entry name" value="PII_GLNB_DOM"/>
    <property type="match status" value="1"/>
</dbReference>
<reference evidence="1 2" key="1">
    <citation type="journal article" date="2016" name="Gene">
        <title>PacBio SMRT assembly of a complex multi-replicon genome reveals chlorocatechol degradative operon in a region of genome plasticity.</title>
        <authorList>
            <person name="Ricker N."/>
            <person name="Shen S.Y."/>
            <person name="Goordial J."/>
            <person name="Jin S."/>
            <person name="Fulthorpe R.R."/>
        </authorList>
    </citation>
    <scope>NUCLEOTIDE SEQUENCE [LARGE SCALE GENOMIC DNA]</scope>
    <source>
        <strain evidence="1 2">OLGA172</strain>
    </source>
</reference>
<proteinExistence type="predicted"/>
<dbReference type="PANTHER" id="PTHR30115:SF11">
    <property type="entry name" value="NITROGEN REGULATORY PROTEIN P-II HOMOLOG"/>
    <property type="match status" value="1"/>
</dbReference>
<dbReference type="GO" id="GO:0005524">
    <property type="term" value="F:ATP binding"/>
    <property type="evidence" value="ECO:0007669"/>
    <property type="project" value="TreeGrafter"/>
</dbReference>
<evidence type="ECO:0000313" key="1">
    <source>
        <dbReference type="EMBL" id="ANB77702.1"/>
    </source>
</evidence>
<dbReference type="InterPro" id="IPR011322">
    <property type="entry name" value="N-reg_PII-like_a/b"/>
</dbReference>
<dbReference type="Pfam" id="PF00543">
    <property type="entry name" value="P-II"/>
    <property type="match status" value="1"/>
</dbReference>
<dbReference type="InterPro" id="IPR002187">
    <property type="entry name" value="N-reg_PII"/>
</dbReference>
<dbReference type="PANTHER" id="PTHR30115">
    <property type="entry name" value="NITROGEN REGULATORY PROTEIN P-II"/>
    <property type="match status" value="1"/>
</dbReference>
<dbReference type="OrthoDB" id="8906804at2"/>
<protein>
    <submittedName>
        <fullName evidence="1">Transcriptional regulator</fullName>
    </submittedName>
</protein>
<evidence type="ECO:0000313" key="2">
    <source>
        <dbReference type="Proteomes" id="UP000076852"/>
    </source>
</evidence>
<dbReference type="GO" id="GO:0005829">
    <property type="term" value="C:cytosol"/>
    <property type="evidence" value="ECO:0007669"/>
    <property type="project" value="TreeGrafter"/>
</dbReference>
<dbReference type="SUPFAM" id="SSF54913">
    <property type="entry name" value="GlnB-like"/>
    <property type="match status" value="1"/>
</dbReference>
<organism evidence="1 2">
    <name type="scientific">Paraburkholderia phytofirmans OLGA172</name>
    <dbReference type="NCBI Taxonomy" id="1417228"/>
    <lineage>
        <taxon>Bacteria</taxon>
        <taxon>Pseudomonadati</taxon>
        <taxon>Pseudomonadota</taxon>
        <taxon>Betaproteobacteria</taxon>
        <taxon>Burkholderiales</taxon>
        <taxon>Burkholderiaceae</taxon>
        <taxon>Paraburkholderia</taxon>
    </lineage>
</organism>
<dbReference type="KEGG" id="buz:AYM40_35295"/>
<dbReference type="Proteomes" id="UP000076852">
    <property type="component" value="Chromosome 2"/>
</dbReference>
<dbReference type="AlphaFoldDB" id="A0A160FWS1"/>
<accession>A0A160FWS1</accession>
<dbReference type="Gene3D" id="3.30.70.120">
    <property type="match status" value="1"/>
</dbReference>
<dbReference type="GO" id="GO:0030234">
    <property type="term" value="F:enzyme regulator activity"/>
    <property type="evidence" value="ECO:0007669"/>
    <property type="project" value="InterPro"/>
</dbReference>
<name>A0A160FWS1_9BURK</name>
<dbReference type="InterPro" id="IPR015867">
    <property type="entry name" value="N-reg_PII/ATP_PRibTrfase_C"/>
</dbReference>
<sequence length="105" mass="11472">MELKCVVAVVRPDALQTLEKRLGAIDIHGITVSKVKGFGAHPNLFADDWTTEHLKIEIFAQASDVETLVRAIMDIAHVGPAGDGIVAIIPVERFFRVRTQSEAIP</sequence>